<dbReference type="AlphaFoldDB" id="A0A2S5A9X4"/>
<dbReference type="InterPro" id="IPR045741">
    <property type="entry name" value="PorV"/>
</dbReference>
<dbReference type="EMBL" id="PQVF01000001">
    <property type="protein sequence ID" value="POY39079.1"/>
    <property type="molecule type" value="Genomic_DNA"/>
</dbReference>
<sequence length="390" mass="42732">MKIGNKHLLLMLSFTCAGIVHSSAQTIGGDVQTDGKRVNSITTAVPFLLIGPDSRSGGMGDAGGATGADVSSMHWNPAKYAFCSDKAGVGIDYSPWLRSLGIQDINLAYLSGYYKIDDRQTIASSFRFFSLGELIFTDNTGQQFGQYNPSEYSFDAAYIRKLSDLFSLAMAARFIHSNLGSGNVNGNDFNPGNAFACDVAVYYNKDVSLFNTDANIAWGVNISNIGTKMQYGTKKNFLPTNLRIAGASTFKFNEANSLCFTIDLNKLLVPTNPIYDDEGNIVAGEDPDKTVPGGIFGSFSDAPGGFKEELQEINIATGLEYWFSNMIALRTGYFYENPNKGNRQYVTLGTGIKYDDICFDFSYLIPGKQNNPMEKTLRFSLLFNFGQKKL</sequence>
<reference evidence="3 4" key="1">
    <citation type="submission" date="2018-01" db="EMBL/GenBank/DDBJ databases">
        <authorList>
            <person name="Gaut B.S."/>
            <person name="Morton B.R."/>
            <person name="Clegg M.T."/>
            <person name="Duvall M.R."/>
        </authorList>
    </citation>
    <scope>NUCLEOTIDE SEQUENCE [LARGE SCALE GENOMIC DNA]</scope>
    <source>
        <strain evidence="3 4">HR-AV</strain>
    </source>
</reference>
<evidence type="ECO:0000256" key="1">
    <source>
        <dbReference type="SAM" id="SignalP"/>
    </source>
</evidence>
<dbReference type="Gene3D" id="2.40.160.60">
    <property type="entry name" value="Outer membrane protein transport protein (OMPP1/FadL/TodX)"/>
    <property type="match status" value="2"/>
</dbReference>
<proteinExistence type="predicted"/>
<feature type="domain" description="Type IX secretion system protein PorV" evidence="2">
    <location>
        <begin position="38"/>
        <end position="272"/>
    </location>
</feature>
<dbReference type="NCBIfam" id="NF033709">
    <property type="entry name" value="PorV_fam"/>
    <property type="match status" value="1"/>
</dbReference>
<comment type="caution">
    <text evidence="3">The sequence shown here is derived from an EMBL/GenBank/DDBJ whole genome shotgun (WGS) entry which is preliminary data.</text>
</comment>
<dbReference type="Proteomes" id="UP000236893">
    <property type="component" value="Unassembled WGS sequence"/>
</dbReference>
<name>A0A2S5A9X4_9SPHI</name>
<evidence type="ECO:0000259" key="2">
    <source>
        <dbReference type="Pfam" id="PF19572"/>
    </source>
</evidence>
<accession>A0A2S5A9X4</accession>
<dbReference type="InterPro" id="IPR047799">
    <property type="entry name" value="T9SS_OM_PorV"/>
</dbReference>
<keyword evidence="1" id="KW-0732">Signal</keyword>
<evidence type="ECO:0000313" key="3">
    <source>
        <dbReference type="EMBL" id="POY39079.1"/>
    </source>
</evidence>
<gene>
    <name evidence="3" type="ORF">C3K47_00855</name>
</gene>
<protein>
    <recommendedName>
        <fullName evidence="2">Type IX secretion system protein PorV domain-containing protein</fullName>
    </recommendedName>
</protein>
<feature type="signal peptide" evidence="1">
    <location>
        <begin position="1"/>
        <end position="22"/>
    </location>
</feature>
<evidence type="ECO:0000313" key="4">
    <source>
        <dbReference type="Proteomes" id="UP000236893"/>
    </source>
</evidence>
<dbReference type="Pfam" id="PF19572">
    <property type="entry name" value="PorV"/>
    <property type="match status" value="1"/>
</dbReference>
<keyword evidence="4" id="KW-1185">Reference proteome</keyword>
<feature type="chain" id="PRO_5015684326" description="Type IX secretion system protein PorV domain-containing protein" evidence="1">
    <location>
        <begin position="23"/>
        <end position="390"/>
    </location>
</feature>
<dbReference type="OrthoDB" id="9758448at2"/>
<organism evidence="3 4">
    <name type="scientific">Solitalea longa</name>
    <dbReference type="NCBI Taxonomy" id="2079460"/>
    <lineage>
        <taxon>Bacteria</taxon>
        <taxon>Pseudomonadati</taxon>
        <taxon>Bacteroidota</taxon>
        <taxon>Sphingobacteriia</taxon>
        <taxon>Sphingobacteriales</taxon>
        <taxon>Sphingobacteriaceae</taxon>
        <taxon>Solitalea</taxon>
    </lineage>
</organism>
<dbReference type="NCBIfam" id="NF033710">
    <property type="entry name" value="T9SS_OM_PorV"/>
    <property type="match status" value="1"/>
</dbReference>